<dbReference type="Proteomes" id="UP001311232">
    <property type="component" value="Unassembled WGS sequence"/>
</dbReference>
<accession>A0AAV9RGL2</accession>
<reference evidence="2 3" key="1">
    <citation type="submission" date="2021-06" db="EMBL/GenBank/DDBJ databases">
        <authorList>
            <person name="Palmer J.M."/>
        </authorList>
    </citation>
    <scope>NUCLEOTIDE SEQUENCE [LARGE SCALE GENOMIC DNA]</scope>
    <source>
        <strain evidence="2 3">MEX-2019</strain>
        <tissue evidence="2">Muscle</tissue>
    </source>
</reference>
<keyword evidence="3" id="KW-1185">Reference proteome</keyword>
<organism evidence="2 3">
    <name type="scientific">Crenichthys baileyi</name>
    <name type="common">White River springfish</name>
    <dbReference type="NCBI Taxonomy" id="28760"/>
    <lineage>
        <taxon>Eukaryota</taxon>
        <taxon>Metazoa</taxon>
        <taxon>Chordata</taxon>
        <taxon>Craniata</taxon>
        <taxon>Vertebrata</taxon>
        <taxon>Euteleostomi</taxon>
        <taxon>Actinopterygii</taxon>
        <taxon>Neopterygii</taxon>
        <taxon>Teleostei</taxon>
        <taxon>Neoteleostei</taxon>
        <taxon>Acanthomorphata</taxon>
        <taxon>Ovalentaria</taxon>
        <taxon>Atherinomorphae</taxon>
        <taxon>Cyprinodontiformes</taxon>
        <taxon>Goodeidae</taxon>
        <taxon>Crenichthys</taxon>
    </lineage>
</organism>
<dbReference type="EMBL" id="JAHHUM010001853">
    <property type="protein sequence ID" value="KAK5608110.1"/>
    <property type="molecule type" value="Genomic_DNA"/>
</dbReference>
<evidence type="ECO:0000256" key="1">
    <source>
        <dbReference type="SAM" id="MobiDB-lite"/>
    </source>
</evidence>
<feature type="compositionally biased region" description="Polar residues" evidence="1">
    <location>
        <begin position="1"/>
        <end position="13"/>
    </location>
</feature>
<name>A0AAV9RGL2_9TELE</name>
<protein>
    <submittedName>
        <fullName evidence="2">Uncharacterized protein</fullName>
    </submittedName>
</protein>
<evidence type="ECO:0000313" key="3">
    <source>
        <dbReference type="Proteomes" id="UP001311232"/>
    </source>
</evidence>
<evidence type="ECO:0000313" key="2">
    <source>
        <dbReference type="EMBL" id="KAK5608110.1"/>
    </source>
</evidence>
<proteinExistence type="predicted"/>
<sequence length="92" mass="9937">MIALAFQSTTTPSRFPPGSDIEAEKNPECLRDRSCLVRVGGVQEEWVGIRVPLGEHGAVLTANETSVCPPQVLTIQMRSQLKAGSFEAQALN</sequence>
<gene>
    <name evidence="2" type="ORF">CRENBAI_004202</name>
</gene>
<feature type="region of interest" description="Disordered" evidence="1">
    <location>
        <begin position="1"/>
        <end position="24"/>
    </location>
</feature>
<dbReference type="AlphaFoldDB" id="A0AAV9RGL2"/>
<comment type="caution">
    <text evidence="2">The sequence shown here is derived from an EMBL/GenBank/DDBJ whole genome shotgun (WGS) entry which is preliminary data.</text>
</comment>